<reference evidence="2" key="1">
    <citation type="journal article" date="2014" name="Int. J. Syst. Evol. Microbiol.">
        <title>Complete genome sequence of Corynebacterium casei LMG S-19264T (=DSM 44701T), isolated from a smear-ripened cheese.</title>
        <authorList>
            <consortium name="US DOE Joint Genome Institute (JGI-PGF)"/>
            <person name="Walter F."/>
            <person name="Albersmeier A."/>
            <person name="Kalinowski J."/>
            <person name="Ruckert C."/>
        </authorList>
    </citation>
    <scope>NUCLEOTIDE SEQUENCE</scope>
    <source>
        <strain evidence="2">CGMCC 1.15958</strain>
    </source>
</reference>
<dbReference type="NCBIfam" id="TIGR04183">
    <property type="entry name" value="Por_Secre_tail"/>
    <property type="match status" value="1"/>
</dbReference>
<dbReference type="InterPro" id="IPR026444">
    <property type="entry name" value="Secre_tail"/>
</dbReference>
<proteinExistence type="predicted"/>
<name>A0A917DNG1_9BACT</name>
<protein>
    <recommendedName>
        <fullName evidence="1">Secretion system C-terminal sorting domain-containing protein</fullName>
    </recommendedName>
</protein>
<evidence type="ECO:0000259" key="1">
    <source>
        <dbReference type="Pfam" id="PF18962"/>
    </source>
</evidence>
<accession>A0A917DNG1</accession>
<dbReference type="SUPFAM" id="SSF52266">
    <property type="entry name" value="SGNH hydrolase"/>
    <property type="match status" value="1"/>
</dbReference>
<dbReference type="Gene3D" id="3.40.50.1110">
    <property type="entry name" value="SGNH hydrolase"/>
    <property type="match status" value="1"/>
</dbReference>
<evidence type="ECO:0000313" key="3">
    <source>
        <dbReference type="Proteomes" id="UP000609064"/>
    </source>
</evidence>
<dbReference type="Proteomes" id="UP000609064">
    <property type="component" value="Unassembled WGS sequence"/>
</dbReference>
<dbReference type="AlphaFoldDB" id="A0A917DNG1"/>
<organism evidence="2 3">
    <name type="scientific">Emticicia aquatilis</name>
    <dbReference type="NCBI Taxonomy" id="1537369"/>
    <lineage>
        <taxon>Bacteria</taxon>
        <taxon>Pseudomonadati</taxon>
        <taxon>Bacteroidota</taxon>
        <taxon>Cytophagia</taxon>
        <taxon>Cytophagales</taxon>
        <taxon>Leadbetterellaceae</taxon>
        <taxon>Emticicia</taxon>
    </lineage>
</organism>
<reference evidence="2" key="2">
    <citation type="submission" date="2020-09" db="EMBL/GenBank/DDBJ databases">
        <authorList>
            <person name="Sun Q."/>
            <person name="Zhou Y."/>
        </authorList>
    </citation>
    <scope>NUCLEOTIDE SEQUENCE</scope>
    <source>
        <strain evidence="2">CGMCC 1.15958</strain>
    </source>
</reference>
<dbReference type="EMBL" id="BMKK01000003">
    <property type="protein sequence ID" value="GGD53886.1"/>
    <property type="molecule type" value="Genomic_DNA"/>
</dbReference>
<dbReference type="InterPro" id="IPR036514">
    <property type="entry name" value="SGNH_hydro_sf"/>
</dbReference>
<dbReference type="Pfam" id="PF18962">
    <property type="entry name" value="Por_Secre_tail"/>
    <property type="match status" value="1"/>
</dbReference>
<comment type="caution">
    <text evidence="2">The sequence shown here is derived from an EMBL/GenBank/DDBJ whole genome shotgun (WGS) entry which is preliminary data.</text>
</comment>
<gene>
    <name evidence="2" type="ORF">GCM10011514_17590</name>
</gene>
<evidence type="ECO:0000313" key="2">
    <source>
        <dbReference type="EMBL" id="GGD53886.1"/>
    </source>
</evidence>
<sequence length="767" mass="84563">MGSYSTSAQTNNIFTINFPTNRIVFQRNNDNVGFINIIGNYSQIIDKVEAKLTPVLAGQGVETNWSVIQENPKAGYFTGKIQGQGGWYKLDIRVSKDNVILQTKTIEKVGIGEVFIALGQSNAQGIPNYGAKGATDDRVNTIDFQNTEVLDPLPENLNFVQLSEKVNIAPSGDGPWCYGELGDRLVKRLNVPVAFFNEGLLLVSVINWRESAEGKPTFNFVLDVGGRFQLPKGLPYVNLRNTLNYYGSLMGVRSLLWIQGETDNSPNRLSADAYSTNLQRVIDISRNDFDENLTWMVARTSVTYLAPSNPEVTGGQNRVINKAGNNVFAGPFTDNLQIPRIDNVHFQNVPGNMGISLLAENWDKSLDDNFFKNSKPILAKSIIEPEISCDANNRVSLKLPEGLKSYEWSNNAKTNQITVDKGTFTVAVKDPKGNKLLVPSINTNLIYPSTKPVITADKSLEFCTEGTIKIELTANISGAKSYIWSSGESTQKISVDKSGDFSVKAQNNFGCISEVSEKVTTKANPIPAQPKILVSPTNNVCEGQVITLSTDSNDKPLWSNNANSKTIALDKNGNYEFSLKVSNNFGCVSPTSTIEKLSINPTPKQPILSQIGLFTLRASNGDFLSTDQFEWKKDNVVLLKTASQNIKVTQNGSYQVSTLRSYKTPNNQEISCTSKPSEAIIFQASTNIVSVYPNPATGDLIYLDAKETLRNLEVKFYTVTGKQVFKFKLDDTAERKEIDIRGLEKGVYEIKITGDDFKGSARLIILK</sequence>
<keyword evidence="3" id="KW-1185">Reference proteome</keyword>
<feature type="domain" description="Secretion system C-terminal sorting" evidence="1">
    <location>
        <begin position="691"/>
        <end position="765"/>
    </location>
</feature>
<dbReference type="GO" id="GO:0016788">
    <property type="term" value="F:hydrolase activity, acting on ester bonds"/>
    <property type="evidence" value="ECO:0007669"/>
    <property type="project" value="UniProtKB-ARBA"/>
</dbReference>